<evidence type="ECO:0000313" key="2">
    <source>
        <dbReference type="Proteomes" id="UP000236161"/>
    </source>
</evidence>
<dbReference type="EMBL" id="KZ451980">
    <property type="protein sequence ID" value="PKA55022.1"/>
    <property type="molecule type" value="Genomic_DNA"/>
</dbReference>
<reference evidence="1 2" key="1">
    <citation type="journal article" date="2017" name="Nature">
        <title>The Apostasia genome and the evolution of orchids.</title>
        <authorList>
            <person name="Zhang G.Q."/>
            <person name="Liu K.W."/>
            <person name="Li Z."/>
            <person name="Lohaus R."/>
            <person name="Hsiao Y.Y."/>
            <person name="Niu S.C."/>
            <person name="Wang J.Y."/>
            <person name="Lin Y.C."/>
            <person name="Xu Q."/>
            <person name="Chen L.J."/>
            <person name="Yoshida K."/>
            <person name="Fujiwara S."/>
            <person name="Wang Z.W."/>
            <person name="Zhang Y.Q."/>
            <person name="Mitsuda N."/>
            <person name="Wang M."/>
            <person name="Liu G.H."/>
            <person name="Pecoraro L."/>
            <person name="Huang H.X."/>
            <person name="Xiao X.J."/>
            <person name="Lin M."/>
            <person name="Wu X.Y."/>
            <person name="Wu W.L."/>
            <person name="Chen Y.Y."/>
            <person name="Chang S.B."/>
            <person name="Sakamoto S."/>
            <person name="Ohme-Takagi M."/>
            <person name="Yagi M."/>
            <person name="Zeng S.J."/>
            <person name="Shen C.Y."/>
            <person name="Yeh C.M."/>
            <person name="Luo Y.B."/>
            <person name="Tsai W.C."/>
            <person name="Van de Peer Y."/>
            <person name="Liu Z.J."/>
        </authorList>
    </citation>
    <scope>NUCLEOTIDE SEQUENCE [LARGE SCALE GENOMIC DNA]</scope>
    <source>
        <strain evidence="2">cv. Shenzhen</strain>
        <tissue evidence="1">Stem</tissue>
    </source>
</reference>
<keyword evidence="2" id="KW-1185">Reference proteome</keyword>
<dbReference type="PANTHER" id="PTHR35046:SF26">
    <property type="entry name" value="RNA-DIRECTED DNA POLYMERASE"/>
    <property type="match status" value="1"/>
</dbReference>
<evidence type="ECO:0008006" key="3">
    <source>
        <dbReference type="Google" id="ProtNLM"/>
    </source>
</evidence>
<dbReference type="PANTHER" id="PTHR35046">
    <property type="entry name" value="ZINC KNUCKLE (CCHC-TYPE) FAMILY PROTEIN"/>
    <property type="match status" value="1"/>
</dbReference>
<dbReference type="Proteomes" id="UP000236161">
    <property type="component" value="Unassembled WGS sequence"/>
</dbReference>
<accession>A0A2I0AHJ4</accession>
<gene>
    <name evidence="1" type="ORF">AXF42_Ash003659</name>
</gene>
<dbReference type="GO" id="GO:0003676">
    <property type="term" value="F:nucleic acid binding"/>
    <property type="evidence" value="ECO:0007669"/>
    <property type="project" value="InterPro"/>
</dbReference>
<dbReference type="STRING" id="1088818.A0A2I0AHJ4"/>
<dbReference type="InterPro" id="IPR012337">
    <property type="entry name" value="RNaseH-like_sf"/>
</dbReference>
<name>A0A2I0AHJ4_9ASPA</name>
<dbReference type="Gene3D" id="3.30.420.10">
    <property type="entry name" value="Ribonuclease H-like superfamily/Ribonuclease H"/>
    <property type="match status" value="1"/>
</dbReference>
<proteinExistence type="predicted"/>
<dbReference type="InterPro" id="IPR036397">
    <property type="entry name" value="RNaseH_sf"/>
</dbReference>
<evidence type="ECO:0000313" key="1">
    <source>
        <dbReference type="EMBL" id="PKA55022.1"/>
    </source>
</evidence>
<dbReference type="SUPFAM" id="SSF53098">
    <property type="entry name" value="Ribonuclease H-like"/>
    <property type="match status" value="1"/>
</dbReference>
<sequence>MSKYAHFIGISHPFTAASLAQVFIEQIFKLHGMPEKIVSDRDPLFVSKFWREMFKKTRSYTSNINSIPSANGWTIRGSQ</sequence>
<dbReference type="OrthoDB" id="674670at2759"/>
<organism evidence="1 2">
    <name type="scientific">Apostasia shenzhenica</name>
    <dbReference type="NCBI Taxonomy" id="1088818"/>
    <lineage>
        <taxon>Eukaryota</taxon>
        <taxon>Viridiplantae</taxon>
        <taxon>Streptophyta</taxon>
        <taxon>Embryophyta</taxon>
        <taxon>Tracheophyta</taxon>
        <taxon>Spermatophyta</taxon>
        <taxon>Magnoliopsida</taxon>
        <taxon>Liliopsida</taxon>
        <taxon>Asparagales</taxon>
        <taxon>Orchidaceae</taxon>
        <taxon>Apostasioideae</taxon>
        <taxon>Apostasia</taxon>
    </lineage>
</organism>
<protein>
    <recommendedName>
        <fullName evidence="3">Integrase catalytic domain-containing protein</fullName>
    </recommendedName>
</protein>
<dbReference type="AlphaFoldDB" id="A0A2I0AHJ4"/>